<feature type="compositionally biased region" description="Polar residues" evidence="1">
    <location>
        <begin position="1"/>
        <end position="36"/>
    </location>
</feature>
<feature type="region of interest" description="Disordered" evidence="1">
    <location>
        <begin position="483"/>
        <end position="505"/>
    </location>
</feature>
<name>A0ABR4CPW4_9HELO</name>
<evidence type="ECO:0000313" key="3">
    <source>
        <dbReference type="Proteomes" id="UP001595075"/>
    </source>
</evidence>
<feature type="region of interest" description="Disordered" evidence="1">
    <location>
        <begin position="337"/>
        <end position="365"/>
    </location>
</feature>
<organism evidence="2 3">
    <name type="scientific">Oculimacula yallundae</name>
    <dbReference type="NCBI Taxonomy" id="86028"/>
    <lineage>
        <taxon>Eukaryota</taxon>
        <taxon>Fungi</taxon>
        <taxon>Dikarya</taxon>
        <taxon>Ascomycota</taxon>
        <taxon>Pezizomycotina</taxon>
        <taxon>Leotiomycetes</taxon>
        <taxon>Helotiales</taxon>
        <taxon>Ploettnerulaceae</taxon>
        <taxon>Oculimacula</taxon>
    </lineage>
</organism>
<comment type="caution">
    <text evidence="2">The sequence shown here is derived from an EMBL/GenBank/DDBJ whole genome shotgun (WGS) entry which is preliminary data.</text>
</comment>
<reference evidence="2 3" key="1">
    <citation type="journal article" date="2024" name="Commun. Biol.">
        <title>Comparative genomic analysis of thermophilic fungi reveals convergent evolutionary adaptations and gene losses.</title>
        <authorList>
            <person name="Steindorff A.S."/>
            <person name="Aguilar-Pontes M.V."/>
            <person name="Robinson A.J."/>
            <person name="Andreopoulos B."/>
            <person name="LaButti K."/>
            <person name="Kuo A."/>
            <person name="Mondo S."/>
            <person name="Riley R."/>
            <person name="Otillar R."/>
            <person name="Haridas S."/>
            <person name="Lipzen A."/>
            <person name="Grimwood J."/>
            <person name="Schmutz J."/>
            <person name="Clum A."/>
            <person name="Reid I.D."/>
            <person name="Moisan M.C."/>
            <person name="Butler G."/>
            <person name="Nguyen T.T.M."/>
            <person name="Dewar K."/>
            <person name="Conant G."/>
            <person name="Drula E."/>
            <person name="Henrissat B."/>
            <person name="Hansel C."/>
            <person name="Singer S."/>
            <person name="Hutchinson M.I."/>
            <person name="de Vries R.P."/>
            <person name="Natvig D.O."/>
            <person name="Powell A.J."/>
            <person name="Tsang A."/>
            <person name="Grigoriev I.V."/>
        </authorList>
    </citation>
    <scope>NUCLEOTIDE SEQUENCE [LARGE SCALE GENOMIC DNA]</scope>
    <source>
        <strain evidence="2 3">CBS 494.80</strain>
    </source>
</reference>
<evidence type="ECO:0008006" key="4">
    <source>
        <dbReference type="Google" id="ProtNLM"/>
    </source>
</evidence>
<dbReference type="EMBL" id="JAZHXI010000005">
    <property type="protein sequence ID" value="KAL2071832.1"/>
    <property type="molecule type" value="Genomic_DNA"/>
</dbReference>
<sequence length="845" mass="94040">MAQSVSDSEPSSRHSSNSDNTRPGPATQSYISSANSSPPPTFSDLDRWRCHIDFQKFSKDLQAAANAVFPNDTKSRYSRVSVLMLSWENEDPNLPVSQEIDKLHDIFQNLYRYETERWTIPDENCHYRLTEKIMDYVKPAEDSKTHLKIVYYAGHARLTETRLLVWTSVRNYTKPKCPIVKWGGIQTILEEATNDILILLDCCASGTANASEGNGVNELISACAFNETANGVGPFSFTNALVTELRLLGNRPSFSVGELYKKIFFRTQCRMPEELYADGTERERHPAPIHLVLTQGGTVPRGIQLPAKVGPQTLLTPTSSWQPPTLWGCNSSLSLESGTPATATSRNSSISGPSVMQDSLSTGDTSNVDDPVLEIAQVLKHQRGPRLLFAIRIRDSFQPGEDMVELFTEWMRCIPTIADEVHVEASFDSYSTIIIVSLPVSVAAYLPQDPAIISLGPITSENRISLPERHQLLQSSILYPVHQRNHSEPGPRRKSNSNEHPGSFVGNFVPSAQSSLSAILDLLPKVNTSDLSVVLDSIDTIKHQAGLSKLDIPSEPININEVRGGPRFSRLGIGYRTSRDIPRSTPKPKPMTPAHPIKAEDTTDHDRILAPTWDGFRSKAESPYSSGGIRDSFQSMSSLGSFETDSSLKSQRSSTSTVATRFSHLSEFNSPNASRLSGTSHRTKEESYCPFEGPKDINIVSRQLHCTVPHCTYTFCDDRARKHHEENAHEFNGNFTCLLDACTSACNFPCFQMSHFKPFQTQRWDLLKEHLQKEHPATKFTLETLPGAWTGKYERTGRDWICADCGRFLGIWKENPGAFNKHFENCSVKAEKLSKVEGEGEGVEG</sequence>
<feature type="region of interest" description="Disordered" evidence="1">
    <location>
        <begin position="1"/>
        <end position="41"/>
    </location>
</feature>
<gene>
    <name evidence="2" type="ORF">VTL71DRAFT_13067</name>
</gene>
<accession>A0ABR4CPW4</accession>
<protein>
    <recommendedName>
        <fullName evidence="4">C2H2-type domain-containing protein</fullName>
    </recommendedName>
</protein>
<proteinExistence type="predicted"/>
<evidence type="ECO:0000256" key="1">
    <source>
        <dbReference type="SAM" id="MobiDB-lite"/>
    </source>
</evidence>
<dbReference type="Proteomes" id="UP001595075">
    <property type="component" value="Unassembled WGS sequence"/>
</dbReference>
<feature type="region of interest" description="Disordered" evidence="1">
    <location>
        <begin position="570"/>
        <end position="605"/>
    </location>
</feature>
<keyword evidence="3" id="KW-1185">Reference proteome</keyword>
<evidence type="ECO:0000313" key="2">
    <source>
        <dbReference type="EMBL" id="KAL2071832.1"/>
    </source>
</evidence>